<feature type="region of interest" description="Disordered" evidence="2">
    <location>
        <begin position="1"/>
        <end position="129"/>
    </location>
</feature>
<keyword evidence="4" id="KW-1185">Reference proteome</keyword>
<feature type="coiled-coil region" evidence="1">
    <location>
        <begin position="378"/>
        <end position="405"/>
    </location>
</feature>
<dbReference type="OrthoDB" id="10691565at2759"/>
<evidence type="ECO:0000313" key="4">
    <source>
        <dbReference type="Proteomes" id="UP000001876"/>
    </source>
</evidence>
<feature type="coiled-coil region" evidence="1">
    <location>
        <begin position="528"/>
        <end position="580"/>
    </location>
</feature>
<dbReference type="AlphaFoldDB" id="C1N7U0"/>
<keyword evidence="1" id="KW-0175">Coiled coil</keyword>
<feature type="compositionally biased region" description="Gly residues" evidence="2">
    <location>
        <begin position="14"/>
        <end position="23"/>
    </location>
</feature>
<name>C1N7U0_MICPC</name>
<feature type="compositionally biased region" description="Pro residues" evidence="2">
    <location>
        <begin position="692"/>
        <end position="708"/>
    </location>
</feature>
<dbReference type="OMA" id="RSHNAEM"/>
<feature type="region of interest" description="Disordered" evidence="2">
    <location>
        <begin position="683"/>
        <end position="719"/>
    </location>
</feature>
<evidence type="ECO:0000313" key="3">
    <source>
        <dbReference type="EMBL" id="EEH51771.1"/>
    </source>
</evidence>
<protein>
    <submittedName>
        <fullName evidence="3">Predicted protein</fullName>
    </submittedName>
</protein>
<dbReference type="RefSeq" id="XP_003064149.1">
    <property type="nucleotide sequence ID" value="XM_003064103.1"/>
</dbReference>
<evidence type="ECO:0000256" key="1">
    <source>
        <dbReference type="SAM" id="Coils"/>
    </source>
</evidence>
<organism evidence="4">
    <name type="scientific">Micromonas pusilla (strain CCMP1545)</name>
    <name type="common">Picoplanktonic green alga</name>
    <dbReference type="NCBI Taxonomy" id="564608"/>
    <lineage>
        <taxon>Eukaryota</taxon>
        <taxon>Viridiplantae</taxon>
        <taxon>Chlorophyta</taxon>
        <taxon>Mamiellophyceae</taxon>
        <taxon>Mamiellales</taxon>
        <taxon>Mamiellaceae</taxon>
        <taxon>Micromonas</taxon>
    </lineage>
</organism>
<evidence type="ECO:0000256" key="2">
    <source>
        <dbReference type="SAM" id="MobiDB-lite"/>
    </source>
</evidence>
<feature type="compositionally biased region" description="Low complexity" evidence="2">
    <location>
        <begin position="1"/>
        <end position="13"/>
    </location>
</feature>
<dbReference type="Proteomes" id="UP000001876">
    <property type="component" value="Unassembled WGS sequence"/>
</dbReference>
<dbReference type="EMBL" id="GG663750">
    <property type="protein sequence ID" value="EEH51771.1"/>
    <property type="molecule type" value="Genomic_DNA"/>
</dbReference>
<feature type="coiled-coil region" evidence="1">
    <location>
        <begin position="193"/>
        <end position="259"/>
    </location>
</feature>
<feature type="compositionally biased region" description="Basic and acidic residues" evidence="2">
    <location>
        <begin position="40"/>
        <end position="49"/>
    </location>
</feature>
<sequence>MRRSPAGYRASSARGGGGGGGGARAPFEYESSSDDDVDVAFDRRAREMMADASPAPRRAAFMGSRGGGGGGGGGGGARSTRGPMPNDPHADAVPSQSAPATAPSWRAAPSPGGGVGATHDDPNLRSLSARYHDATKALEADRATLRDEIERVLAAERAREAETAAMRANLEARLAANADASKSGSNDGDDEVARALRDELARAKTALKLAEVDAEVRLGDARDELERVETSALEARVEMERALGEMRDAAAARDAAAEEMRVELSVLQSERMKLHAMARTATARLDALVATRETGEDGTSTDAGAVAVRDARATAAAFAAEAAAARDRAATAETAAREALRARDDALRELEIDRAARSSDASDRRAAFARVVADETKAETESGTIARLREALAEVERERERDRIERAADADLRVELEHINASLVEEAMKCTEIEKKMRAEIKRARRELRDARAARDDALRLAAGAETTRDADALAREKESLVKEVNARAQELIEIRETHERARRTHASETDELSRQLYVVMKDREDALGTFREEKNRMSDEIREARKAGGVGEANARARVRALEREVEALRRKLLDATGYAPIRGDVARAASTSAAISAASPRSRASSSPFAAARSHASGYVGGGFGGAFPSIDRALSSRGGSSFGDHGGGGIGGARDWRANHSCASASASDEDDELDALDDEPRMDWRAPPKSPAPPPPPPAPPPPGAGASRPPSVVVGEYGGSARGFGVDLAIDLSKVKGVVSNDESDGLIARGGGGMNEVMNALVAGRGGGGGGGARPSSAPFTHR</sequence>
<gene>
    <name evidence="3" type="ORF">MICPUCDRAFT_43175</name>
</gene>
<reference evidence="3 4" key="1">
    <citation type="journal article" date="2009" name="Science">
        <title>Green evolution and dynamic adaptations revealed by genomes of the marine picoeukaryotes Micromonas.</title>
        <authorList>
            <person name="Worden A.Z."/>
            <person name="Lee J.H."/>
            <person name="Mock T."/>
            <person name="Rouze P."/>
            <person name="Simmons M.P."/>
            <person name="Aerts A.L."/>
            <person name="Allen A.E."/>
            <person name="Cuvelier M.L."/>
            <person name="Derelle E."/>
            <person name="Everett M.V."/>
            <person name="Foulon E."/>
            <person name="Grimwood J."/>
            <person name="Gundlach H."/>
            <person name="Henrissat B."/>
            <person name="Napoli C."/>
            <person name="McDonald S.M."/>
            <person name="Parker M.S."/>
            <person name="Rombauts S."/>
            <person name="Salamov A."/>
            <person name="Von Dassow P."/>
            <person name="Badger J.H."/>
            <person name="Coutinho P.M."/>
            <person name="Demir E."/>
            <person name="Dubchak I."/>
            <person name="Gentemann C."/>
            <person name="Eikrem W."/>
            <person name="Gready J.E."/>
            <person name="John U."/>
            <person name="Lanier W."/>
            <person name="Lindquist E.A."/>
            <person name="Lucas S."/>
            <person name="Mayer K.F."/>
            <person name="Moreau H."/>
            <person name="Not F."/>
            <person name="Otillar R."/>
            <person name="Panaud O."/>
            <person name="Pangilinan J."/>
            <person name="Paulsen I."/>
            <person name="Piegu B."/>
            <person name="Poliakov A."/>
            <person name="Robbens S."/>
            <person name="Schmutz J."/>
            <person name="Toulza E."/>
            <person name="Wyss T."/>
            <person name="Zelensky A."/>
            <person name="Zhou K."/>
            <person name="Armbrust E.V."/>
            <person name="Bhattacharya D."/>
            <person name="Goodenough U.W."/>
            <person name="Van de Peer Y."/>
            <person name="Grigoriev I.V."/>
        </authorList>
    </citation>
    <scope>NUCLEOTIDE SEQUENCE [LARGE SCALE GENOMIC DNA]</scope>
    <source>
        <strain evidence="3 4">CCMP1545</strain>
    </source>
</reference>
<dbReference type="KEGG" id="mpp:MICPUCDRAFT_43175"/>
<feature type="coiled-coil region" evidence="1">
    <location>
        <begin position="434"/>
        <end position="502"/>
    </location>
</feature>
<feature type="compositionally biased region" description="Gly residues" evidence="2">
    <location>
        <begin position="64"/>
        <end position="77"/>
    </location>
</feature>
<accession>C1N7U0</accession>
<dbReference type="GeneID" id="9689410"/>
<proteinExistence type="predicted"/>